<name>A0AAV2DYH1_9ROSI</name>
<protein>
    <submittedName>
        <fullName evidence="1">Uncharacterized protein</fullName>
    </submittedName>
</protein>
<organism evidence="1 2">
    <name type="scientific">Linum trigynum</name>
    <dbReference type="NCBI Taxonomy" id="586398"/>
    <lineage>
        <taxon>Eukaryota</taxon>
        <taxon>Viridiplantae</taxon>
        <taxon>Streptophyta</taxon>
        <taxon>Embryophyta</taxon>
        <taxon>Tracheophyta</taxon>
        <taxon>Spermatophyta</taxon>
        <taxon>Magnoliopsida</taxon>
        <taxon>eudicotyledons</taxon>
        <taxon>Gunneridae</taxon>
        <taxon>Pentapetalae</taxon>
        <taxon>rosids</taxon>
        <taxon>fabids</taxon>
        <taxon>Malpighiales</taxon>
        <taxon>Linaceae</taxon>
        <taxon>Linum</taxon>
    </lineage>
</organism>
<proteinExistence type="predicted"/>
<dbReference type="AlphaFoldDB" id="A0AAV2DYH1"/>
<sequence length="67" mass="7556">MTRSSLVRSSEAKVSLSFYNLYPVVCHNICTIGLEVTENIGISVFLLFQLLRFNDLIIRAFTTSLSI</sequence>
<keyword evidence="2" id="KW-1185">Reference proteome</keyword>
<dbReference type="Proteomes" id="UP001497516">
    <property type="component" value="Chromosome 3"/>
</dbReference>
<accession>A0AAV2DYH1</accession>
<evidence type="ECO:0000313" key="2">
    <source>
        <dbReference type="Proteomes" id="UP001497516"/>
    </source>
</evidence>
<reference evidence="1 2" key="1">
    <citation type="submission" date="2024-04" db="EMBL/GenBank/DDBJ databases">
        <authorList>
            <person name="Fracassetti M."/>
        </authorList>
    </citation>
    <scope>NUCLEOTIDE SEQUENCE [LARGE SCALE GENOMIC DNA]</scope>
</reference>
<evidence type="ECO:0000313" key="1">
    <source>
        <dbReference type="EMBL" id="CAL1378711.1"/>
    </source>
</evidence>
<dbReference type="EMBL" id="OZ034816">
    <property type="protein sequence ID" value="CAL1378711.1"/>
    <property type="molecule type" value="Genomic_DNA"/>
</dbReference>
<gene>
    <name evidence="1" type="ORF">LTRI10_LOCUS20275</name>
</gene>